<evidence type="ECO:0000313" key="2">
    <source>
        <dbReference type="EMBL" id="SMB97330.1"/>
    </source>
</evidence>
<protein>
    <recommendedName>
        <fullName evidence="4">Glycosyltransferase RgtA/B/C/D-like domain-containing protein</fullName>
    </recommendedName>
</protein>
<reference evidence="2 3" key="1">
    <citation type="submission" date="2017-04" db="EMBL/GenBank/DDBJ databases">
        <authorList>
            <person name="Afonso C.L."/>
            <person name="Miller P.J."/>
            <person name="Scott M.A."/>
            <person name="Spackman E."/>
            <person name="Goraichik I."/>
            <person name="Dimitrov K.M."/>
            <person name="Suarez D.L."/>
            <person name="Swayne D.E."/>
        </authorList>
    </citation>
    <scope>NUCLEOTIDE SEQUENCE [LARGE SCALE GENOMIC DNA]</scope>
    <source>
        <strain evidence="2 3">DSM 11622</strain>
    </source>
</reference>
<keyword evidence="1" id="KW-0472">Membrane</keyword>
<feature type="transmembrane region" description="Helical" evidence="1">
    <location>
        <begin position="280"/>
        <end position="295"/>
    </location>
</feature>
<keyword evidence="3" id="KW-1185">Reference proteome</keyword>
<feature type="transmembrane region" description="Helical" evidence="1">
    <location>
        <begin position="172"/>
        <end position="196"/>
    </location>
</feature>
<evidence type="ECO:0008006" key="4">
    <source>
        <dbReference type="Google" id="ProtNLM"/>
    </source>
</evidence>
<name>A0A1W1VVQ9_9BACT</name>
<dbReference type="Proteomes" id="UP000192266">
    <property type="component" value="Unassembled WGS sequence"/>
</dbReference>
<keyword evidence="1" id="KW-1133">Transmembrane helix</keyword>
<feature type="transmembrane region" description="Helical" evidence="1">
    <location>
        <begin position="216"/>
        <end position="236"/>
    </location>
</feature>
<organism evidence="2 3">
    <name type="scientific">Hymenobacter roseosalivarius DSM 11622</name>
    <dbReference type="NCBI Taxonomy" id="645990"/>
    <lineage>
        <taxon>Bacteria</taxon>
        <taxon>Pseudomonadati</taxon>
        <taxon>Bacteroidota</taxon>
        <taxon>Cytophagia</taxon>
        <taxon>Cytophagales</taxon>
        <taxon>Hymenobacteraceae</taxon>
        <taxon>Hymenobacter</taxon>
    </lineage>
</organism>
<feature type="transmembrane region" description="Helical" evidence="1">
    <location>
        <begin position="119"/>
        <end position="137"/>
    </location>
</feature>
<accession>A0A1W1VVQ9</accession>
<feature type="transmembrane region" description="Helical" evidence="1">
    <location>
        <begin position="307"/>
        <end position="326"/>
    </location>
</feature>
<feature type="transmembrane region" description="Helical" evidence="1">
    <location>
        <begin position="21"/>
        <end position="44"/>
    </location>
</feature>
<gene>
    <name evidence="2" type="ORF">SAMN00120144_0370</name>
</gene>
<dbReference type="EMBL" id="FWWW01000075">
    <property type="protein sequence ID" value="SMB97330.1"/>
    <property type="molecule type" value="Genomic_DNA"/>
</dbReference>
<dbReference type="AlphaFoldDB" id="A0A1W1VVQ9"/>
<evidence type="ECO:0000313" key="3">
    <source>
        <dbReference type="Proteomes" id="UP000192266"/>
    </source>
</evidence>
<evidence type="ECO:0000256" key="1">
    <source>
        <dbReference type="SAM" id="Phobius"/>
    </source>
</evidence>
<sequence length="506" mass="56872">MKGPDLGRSSLTVRCPLNQRLLLLFLALLVVAAVRLYGLAGAALPDYDSVYNWQIVREVAAGDLTHLFHQGAPLFYLIIAPLVWLGGNFHFLQHANALLSVVAVGSLATFVGREARLSAWQTAGLALFIGTSVFLTFSGRDFTMNSGNLLVFAGLLRAYYHRLQVPSRQTLLRAAVWLMLGIGFNYRFLFTVPILVAFELLAADDLLLRRGNAWRVIAILVAPFVVLGLVSLVAGLPLQRQWLAVYYGLIMRGEPNLAGNVGIFHLDLLYYFYFLRDFESPLVLLTLLVAPVLWRRELFQRQQLPNLARYLAVWGYCFLAGMSLLIKAPRGLLLAYGVFYALTFLSLRRLVSGKVLGVLVLLAVGFNVYRIEREVYSYAPTNYPKVAEWLRNQRVAKLLSTIGQGAAPFVASMPVVVITDEKQLPALRQQSYRYVLLDAYWRVAGVQRFEALRRQPAVAAWPELQLTSPLLFLEHSEYTGLTYHQTLARQQAAARDSLQLRLIRLE</sequence>
<dbReference type="STRING" id="645990.SAMN00120144_0370"/>
<feature type="transmembrane region" description="Helical" evidence="1">
    <location>
        <begin position="355"/>
        <end position="371"/>
    </location>
</feature>
<proteinExistence type="predicted"/>
<keyword evidence="1" id="KW-0812">Transmembrane</keyword>